<dbReference type="GO" id="GO:0044780">
    <property type="term" value="P:bacterial-type flagellum assembly"/>
    <property type="evidence" value="ECO:0007669"/>
    <property type="project" value="InterPro"/>
</dbReference>
<comment type="function">
    <text evidence="1">Required for the efficient initiation of filament assembly.</text>
</comment>
<evidence type="ECO:0000256" key="2">
    <source>
        <dbReference type="ARBA" id="ARBA00007703"/>
    </source>
</evidence>
<accession>A0A090TAY1</accession>
<dbReference type="InterPro" id="IPR007809">
    <property type="entry name" value="FlgN-like"/>
</dbReference>
<sequence length="147" mass="16447">MAASKTELVQTFVLSISEDIKLYRKLLALLQHQKALYLKFDGESLSDNIQSQLPILNQLGRNASERSQALTQLKLPCSQAGVERLIKALPAKLSDNVSKQWHILESLIAQCQKYNQNNGQSSAAFQELLGELTGQKQHSYEEHARAV</sequence>
<evidence type="ECO:0000256" key="3">
    <source>
        <dbReference type="ARBA" id="ARBA00022795"/>
    </source>
</evidence>
<protein>
    <submittedName>
        <fullName evidence="4">LfgN protein</fullName>
    </submittedName>
</protein>
<dbReference type="Pfam" id="PF05130">
    <property type="entry name" value="FlgN"/>
    <property type="match status" value="1"/>
</dbReference>
<gene>
    <name evidence="4" type="ORF">JCM19240_3015</name>
</gene>
<comment type="caution">
    <text evidence="4">The sequence shown here is derived from an EMBL/GenBank/DDBJ whole genome shotgun (WGS) entry which is preliminary data.</text>
</comment>
<evidence type="ECO:0000256" key="1">
    <source>
        <dbReference type="ARBA" id="ARBA00002397"/>
    </source>
</evidence>
<dbReference type="Gene3D" id="1.20.58.300">
    <property type="entry name" value="FlgN-like"/>
    <property type="match status" value="1"/>
</dbReference>
<keyword evidence="5" id="KW-1185">Reference proteome</keyword>
<evidence type="ECO:0000313" key="4">
    <source>
        <dbReference type="EMBL" id="GAL37066.1"/>
    </source>
</evidence>
<dbReference type="Proteomes" id="UP000029224">
    <property type="component" value="Unassembled WGS sequence"/>
</dbReference>
<dbReference type="InterPro" id="IPR036679">
    <property type="entry name" value="FlgN-like_sf"/>
</dbReference>
<dbReference type="SUPFAM" id="SSF140566">
    <property type="entry name" value="FlgN-like"/>
    <property type="match status" value="1"/>
</dbReference>
<comment type="similarity">
    <text evidence="2">Belongs to the FlgN family.</text>
</comment>
<organism evidence="4 5">
    <name type="scientific">Vibrio maritimus</name>
    <dbReference type="NCBI Taxonomy" id="990268"/>
    <lineage>
        <taxon>Bacteria</taxon>
        <taxon>Pseudomonadati</taxon>
        <taxon>Pseudomonadota</taxon>
        <taxon>Gammaproteobacteria</taxon>
        <taxon>Vibrionales</taxon>
        <taxon>Vibrionaceae</taxon>
        <taxon>Vibrio</taxon>
    </lineage>
</organism>
<evidence type="ECO:0000313" key="5">
    <source>
        <dbReference type="Proteomes" id="UP000029224"/>
    </source>
</evidence>
<name>A0A090TAY1_9VIBR</name>
<dbReference type="AlphaFoldDB" id="A0A090TAY1"/>
<reference evidence="4 5" key="1">
    <citation type="submission" date="2014-09" db="EMBL/GenBank/DDBJ databases">
        <title>Vibrio maritimus JCM 19240. (C210) whole genome shotgun sequence.</title>
        <authorList>
            <person name="Sawabe T."/>
            <person name="Meirelles P."/>
            <person name="Nakanishi M."/>
            <person name="Sayaka M."/>
            <person name="Hattori M."/>
            <person name="Ohkuma M."/>
        </authorList>
    </citation>
    <scope>NUCLEOTIDE SEQUENCE [LARGE SCALE GENOMIC DNA]</scope>
    <source>
        <strain evidence="4 5">JCM 19240</strain>
    </source>
</reference>
<reference evidence="4 5" key="2">
    <citation type="submission" date="2014-09" db="EMBL/GenBank/DDBJ databases">
        <authorList>
            <consortium name="NBRP consortium"/>
            <person name="Sawabe T."/>
            <person name="Meirelles P."/>
            <person name="Nakanishi M."/>
            <person name="Sayaka M."/>
            <person name="Hattori M."/>
            <person name="Ohkuma M."/>
        </authorList>
    </citation>
    <scope>NUCLEOTIDE SEQUENCE [LARGE SCALE GENOMIC DNA]</scope>
    <source>
        <strain evidence="4 5">JCM 19240</strain>
    </source>
</reference>
<dbReference type="EMBL" id="BBMT01000014">
    <property type="protein sequence ID" value="GAL37066.1"/>
    <property type="molecule type" value="Genomic_DNA"/>
</dbReference>
<keyword evidence="3" id="KW-1005">Bacterial flagellum biogenesis</keyword>
<dbReference type="OrthoDB" id="5874663at2"/>
<proteinExistence type="inferred from homology"/>